<dbReference type="GO" id="GO:0005886">
    <property type="term" value="C:plasma membrane"/>
    <property type="evidence" value="ECO:0007669"/>
    <property type="project" value="TreeGrafter"/>
</dbReference>
<dbReference type="SMART" id="SM00387">
    <property type="entry name" value="HATPase_c"/>
    <property type="match status" value="1"/>
</dbReference>
<dbReference type="InterPro" id="IPR003594">
    <property type="entry name" value="HATPase_dom"/>
</dbReference>
<dbReference type="KEGG" id="slom:PXH66_20375"/>
<accession>A0AAE9ZV72</accession>
<organism evidence="2 3">
    <name type="scientific">Synoicihabitans lomoniglobus</name>
    <dbReference type="NCBI Taxonomy" id="2909285"/>
    <lineage>
        <taxon>Bacteria</taxon>
        <taxon>Pseudomonadati</taxon>
        <taxon>Verrucomicrobiota</taxon>
        <taxon>Opitutia</taxon>
        <taxon>Opitutales</taxon>
        <taxon>Opitutaceae</taxon>
        <taxon>Synoicihabitans</taxon>
    </lineage>
</organism>
<evidence type="ECO:0000259" key="1">
    <source>
        <dbReference type="PROSITE" id="PS50109"/>
    </source>
</evidence>
<dbReference type="SUPFAM" id="SSF55874">
    <property type="entry name" value="ATPase domain of HSP90 chaperone/DNA topoisomerase II/histidine kinase"/>
    <property type="match status" value="1"/>
</dbReference>
<evidence type="ECO:0000313" key="3">
    <source>
        <dbReference type="Proteomes" id="UP001218638"/>
    </source>
</evidence>
<name>A0AAE9ZV72_9BACT</name>
<proteinExistence type="predicted"/>
<evidence type="ECO:0000313" key="2">
    <source>
        <dbReference type="EMBL" id="WED64707.1"/>
    </source>
</evidence>
<dbReference type="InterPro" id="IPR005467">
    <property type="entry name" value="His_kinase_dom"/>
</dbReference>
<gene>
    <name evidence="2" type="ORF">PXH66_20375</name>
</gene>
<sequence>MPAAALDSFRFQIVGPPATTAPVVAWLEQAGVSTDQRLVVETPAELPAPLPSDEHLATLATDPGDVTTLLEHHLLVGGWDLSTETPTAVHFHLSGSTPPPAAAEILRLAHLNRRHHGELRTISHRLTHDYMSPLGAVITTAATLRDPSITLEPEDRELVEAIATSGEELKQLLLRIRYVLQASLKPPAFTVVDMTDVFWQLRDLLQSRVIRAQAHVEWPDDGGHVRGVTAWILQMFEELLINAFRHNPPGVEISVEVEAHTDVIRFAIVDNGRGPATDAAALIVPFHRRTSSDHHGWGLTIVQRLAELQHGTLGSLPPTEGRHGFYLELPRAAPLTSA</sequence>
<keyword evidence="2" id="KW-0808">Transferase</keyword>
<keyword evidence="3" id="KW-1185">Reference proteome</keyword>
<dbReference type="EMBL" id="CP119075">
    <property type="protein sequence ID" value="WED64707.1"/>
    <property type="molecule type" value="Genomic_DNA"/>
</dbReference>
<dbReference type="Gene3D" id="3.30.565.10">
    <property type="entry name" value="Histidine kinase-like ATPase, C-terminal domain"/>
    <property type="match status" value="1"/>
</dbReference>
<dbReference type="PANTHER" id="PTHR45569">
    <property type="entry name" value="SENSOR PROTEIN KDPD"/>
    <property type="match status" value="1"/>
</dbReference>
<feature type="domain" description="Histidine kinase" evidence="1">
    <location>
        <begin position="125"/>
        <end position="333"/>
    </location>
</feature>
<dbReference type="RefSeq" id="WP_330929993.1">
    <property type="nucleotide sequence ID" value="NZ_CP119075.1"/>
</dbReference>
<dbReference type="Pfam" id="PF02518">
    <property type="entry name" value="HATPase_c"/>
    <property type="match status" value="1"/>
</dbReference>
<dbReference type="Proteomes" id="UP001218638">
    <property type="component" value="Chromosome"/>
</dbReference>
<dbReference type="PANTHER" id="PTHR45569:SF1">
    <property type="entry name" value="SENSOR PROTEIN KDPD"/>
    <property type="match status" value="1"/>
</dbReference>
<reference evidence="2" key="1">
    <citation type="submission" date="2023-03" db="EMBL/GenBank/DDBJ databases">
        <title>Lomoglobus Profundus gen. nov., sp. nov., a novel member of the phylum Verrucomicrobia, isolated from deep-marine sediment of South China Sea.</title>
        <authorList>
            <person name="Ahmad T."/>
            <person name="Ishaq S.E."/>
            <person name="Wang F."/>
        </authorList>
    </citation>
    <scope>NUCLEOTIDE SEQUENCE</scope>
    <source>
        <strain evidence="2">LMO-M01</strain>
    </source>
</reference>
<dbReference type="AlphaFoldDB" id="A0AAE9ZV72"/>
<dbReference type="GO" id="GO:0000155">
    <property type="term" value="F:phosphorelay sensor kinase activity"/>
    <property type="evidence" value="ECO:0007669"/>
    <property type="project" value="TreeGrafter"/>
</dbReference>
<dbReference type="PROSITE" id="PS50109">
    <property type="entry name" value="HIS_KIN"/>
    <property type="match status" value="1"/>
</dbReference>
<dbReference type="InterPro" id="IPR052023">
    <property type="entry name" value="Histidine_kinase_KdpD"/>
</dbReference>
<protein>
    <submittedName>
        <fullName evidence="2">HAMP domain-containing sensor histidine kinase</fullName>
    </submittedName>
</protein>
<dbReference type="InterPro" id="IPR036890">
    <property type="entry name" value="HATPase_C_sf"/>
</dbReference>
<keyword evidence="2" id="KW-0418">Kinase</keyword>